<evidence type="ECO:0000256" key="4">
    <source>
        <dbReference type="ARBA" id="ARBA00022801"/>
    </source>
</evidence>
<dbReference type="Pfam" id="PF00723">
    <property type="entry name" value="Glyco_hydro_15"/>
    <property type="match status" value="1"/>
</dbReference>
<dbReference type="PANTHER" id="PTHR31616:SF9">
    <property type="entry name" value="GLUCOAMYLASE, INTRACELLULAR SPORULATION-SPECIFIC"/>
    <property type="match status" value="1"/>
</dbReference>
<evidence type="ECO:0000256" key="7">
    <source>
        <dbReference type="ARBA" id="ARBA00023326"/>
    </source>
</evidence>
<comment type="catalytic activity">
    <reaction evidence="1">
        <text>Hydrolysis of terminal (1-&gt;4)-linked alpha-D-glucose residues successively from non-reducing ends of the chains with release of beta-D-glucose.</text>
        <dbReference type="EC" id="3.2.1.3"/>
    </reaction>
</comment>
<dbReference type="InterPro" id="IPR011613">
    <property type="entry name" value="GH15-like"/>
</dbReference>
<dbReference type="Gene3D" id="1.50.10.10">
    <property type="match status" value="1"/>
</dbReference>
<comment type="similarity">
    <text evidence="2">Belongs to the glycosyl hydrolase 15 family.</text>
</comment>
<reference evidence="9 10" key="1">
    <citation type="submission" date="2009-11" db="EMBL/GenBank/DDBJ databases">
        <title>Annotation of Allomyces macrogynus ATCC 38327.</title>
        <authorList>
            <consortium name="The Broad Institute Genome Sequencing Platform"/>
            <person name="Russ C."/>
            <person name="Cuomo C."/>
            <person name="Burger G."/>
            <person name="Gray M.W."/>
            <person name="Holland P.W.H."/>
            <person name="King N."/>
            <person name="Lang F.B.F."/>
            <person name="Roger A.J."/>
            <person name="Ruiz-Trillo I."/>
            <person name="Young S.K."/>
            <person name="Zeng Q."/>
            <person name="Gargeya S."/>
            <person name="Fitzgerald M."/>
            <person name="Haas B."/>
            <person name="Abouelleil A."/>
            <person name="Alvarado L."/>
            <person name="Arachchi H.M."/>
            <person name="Berlin A."/>
            <person name="Chapman S.B."/>
            <person name="Gearin G."/>
            <person name="Goldberg J."/>
            <person name="Griggs A."/>
            <person name="Gujja S."/>
            <person name="Hansen M."/>
            <person name="Heiman D."/>
            <person name="Howarth C."/>
            <person name="Larimer J."/>
            <person name="Lui A."/>
            <person name="MacDonald P.J.P."/>
            <person name="McCowen C."/>
            <person name="Montmayeur A."/>
            <person name="Murphy C."/>
            <person name="Neiman D."/>
            <person name="Pearson M."/>
            <person name="Priest M."/>
            <person name="Roberts A."/>
            <person name="Saif S."/>
            <person name="Shea T."/>
            <person name="Sisk P."/>
            <person name="Stolte C."/>
            <person name="Sykes S."/>
            <person name="Wortman J."/>
            <person name="Nusbaum C."/>
            <person name="Birren B."/>
        </authorList>
    </citation>
    <scope>NUCLEOTIDE SEQUENCE [LARGE SCALE GENOMIC DNA]</scope>
    <source>
        <strain evidence="9 10">ATCC 38327</strain>
    </source>
</reference>
<evidence type="ECO:0000313" key="9">
    <source>
        <dbReference type="EMBL" id="KNE55375.1"/>
    </source>
</evidence>
<reference evidence="10" key="2">
    <citation type="submission" date="2009-11" db="EMBL/GenBank/DDBJ databases">
        <title>The Genome Sequence of Allomyces macrogynus strain ATCC 38327.</title>
        <authorList>
            <consortium name="The Broad Institute Genome Sequencing Platform"/>
            <person name="Russ C."/>
            <person name="Cuomo C."/>
            <person name="Shea T."/>
            <person name="Young S.K."/>
            <person name="Zeng Q."/>
            <person name="Koehrsen M."/>
            <person name="Haas B."/>
            <person name="Borodovsky M."/>
            <person name="Guigo R."/>
            <person name="Alvarado L."/>
            <person name="Berlin A."/>
            <person name="Borenstein D."/>
            <person name="Chen Z."/>
            <person name="Engels R."/>
            <person name="Freedman E."/>
            <person name="Gellesch M."/>
            <person name="Goldberg J."/>
            <person name="Griggs A."/>
            <person name="Gujja S."/>
            <person name="Heiman D."/>
            <person name="Hepburn T."/>
            <person name="Howarth C."/>
            <person name="Jen D."/>
            <person name="Larson L."/>
            <person name="Lewis B."/>
            <person name="Mehta T."/>
            <person name="Park D."/>
            <person name="Pearson M."/>
            <person name="Roberts A."/>
            <person name="Saif S."/>
            <person name="Shenoy N."/>
            <person name="Sisk P."/>
            <person name="Stolte C."/>
            <person name="Sykes S."/>
            <person name="Walk T."/>
            <person name="White J."/>
            <person name="Yandava C."/>
            <person name="Burger G."/>
            <person name="Gray M.W."/>
            <person name="Holland P.W.H."/>
            <person name="King N."/>
            <person name="Lang F.B.F."/>
            <person name="Roger A.J."/>
            <person name="Ruiz-Trillo I."/>
            <person name="Lander E."/>
            <person name="Nusbaum C."/>
        </authorList>
    </citation>
    <scope>NUCLEOTIDE SEQUENCE [LARGE SCALE GENOMIC DNA]</scope>
    <source>
        <strain evidence="10">ATCC 38327</strain>
    </source>
</reference>
<dbReference type="InterPro" id="IPR000165">
    <property type="entry name" value="Glucoamylase"/>
</dbReference>
<evidence type="ECO:0000256" key="5">
    <source>
        <dbReference type="ARBA" id="ARBA00023277"/>
    </source>
</evidence>
<dbReference type="PANTHER" id="PTHR31616">
    <property type="entry name" value="TREHALASE"/>
    <property type="match status" value="1"/>
</dbReference>
<dbReference type="EC" id="3.2.1.3" evidence="3"/>
<dbReference type="OrthoDB" id="6123450at2759"/>
<dbReference type="Proteomes" id="UP000054350">
    <property type="component" value="Unassembled WGS sequence"/>
</dbReference>
<protein>
    <recommendedName>
        <fullName evidence="3">glucan 1,4-alpha-glucosidase</fullName>
        <ecNumber evidence="3">3.2.1.3</ecNumber>
    </recommendedName>
</protein>
<dbReference type="eggNOG" id="ENOG502QPM2">
    <property type="taxonomic scope" value="Eukaryota"/>
</dbReference>
<keyword evidence="4" id="KW-0378">Hydrolase</keyword>
<dbReference type="InterPro" id="IPR012341">
    <property type="entry name" value="6hp_glycosidase-like_sf"/>
</dbReference>
<dbReference type="EMBL" id="GG745329">
    <property type="protein sequence ID" value="KNE55376.1"/>
    <property type="molecule type" value="Genomic_DNA"/>
</dbReference>
<evidence type="ECO:0000256" key="3">
    <source>
        <dbReference type="ARBA" id="ARBA00012593"/>
    </source>
</evidence>
<dbReference type="GO" id="GO:0000324">
    <property type="term" value="C:fungal-type vacuole"/>
    <property type="evidence" value="ECO:0007669"/>
    <property type="project" value="TreeGrafter"/>
</dbReference>
<keyword evidence="7" id="KW-0624">Polysaccharide degradation</keyword>
<dbReference type="InterPro" id="IPR008928">
    <property type="entry name" value="6-hairpin_glycosidase_sf"/>
</dbReference>
<evidence type="ECO:0000313" key="10">
    <source>
        <dbReference type="Proteomes" id="UP000054350"/>
    </source>
</evidence>
<dbReference type="AlphaFoldDB" id="A0A0L0RZ10"/>
<organism evidence="9 10">
    <name type="scientific">Allomyces macrogynus (strain ATCC 38327)</name>
    <name type="common">Allomyces javanicus var. macrogynus</name>
    <dbReference type="NCBI Taxonomy" id="578462"/>
    <lineage>
        <taxon>Eukaryota</taxon>
        <taxon>Fungi</taxon>
        <taxon>Fungi incertae sedis</taxon>
        <taxon>Blastocladiomycota</taxon>
        <taxon>Blastocladiomycetes</taxon>
        <taxon>Blastocladiales</taxon>
        <taxon>Blastocladiaceae</taxon>
        <taxon>Allomyces</taxon>
    </lineage>
</organism>
<dbReference type="VEuPathDB" id="FungiDB:AMAG_01273"/>
<accession>A0A0L0RZ10</accession>
<name>A0A0L0RZ10_ALLM3</name>
<evidence type="ECO:0000256" key="6">
    <source>
        <dbReference type="ARBA" id="ARBA00023295"/>
    </source>
</evidence>
<keyword evidence="10" id="KW-1185">Reference proteome</keyword>
<dbReference type="EMBL" id="GG745329">
    <property type="protein sequence ID" value="KNE55374.1"/>
    <property type="molecule type" value="Genomic_DNA"/>
</dbReference>
<keyword evidence="6" id="KW-0326">Glycosidase</keyword>
<evidence type="ECO:0000259" key="8">
    <source>
        <dbReference type="Pfam" id="PF00723"/>
    </source>
</evidence>
<gene>
    <name evidence="9" type="ORF">AMAG_01273</name>
</gene>
<dbReference type="SUPFAM" id="SSF48208">
    <property type="entry name" value="Six-hairpin glycosidases"/>
    <property type="match status" value="1"/>
</dbReference>
<dbReference type="GO" id="GO:0000272">
    <property type="term" value="P:polysaccharide catabolic process"/>
    <property type="evidence" value="ECO:0007669"/>
    <property type="project" value="UniProtKB-KW"/>
</dbReference>
<sequence length="513" mass="55913">MVAKLSCRIAPPTRRSRPVSLLLLLVAATLLVLGLVDKAYSLTATKRTATGWDPVELTTWVAAQRDKSLNLLVANISPAGTAKGCVVAAQSKSDPNYWYYWVRDGALVMGVLGQEYAMTKDAAAAKRFEQLMWDFVDFNTAIQSVATRSVSSSDPLGLGEPKYHVNGGAFNDEWGRPQNDGPALRASTTIRFAQAYLNRGGSLERVKKLYRATMPADTLVKRDLEMVSHNLGVSNFDLWEEVKGQHLYTNTVQRRALVEGATFAQFFNDTGAAQWYQKQSGVLTSTLDGFWDSARGYFGASQQIDGGLRSKSSNLDVAVILAALHGAGDVTDGILTVDDDRVLATAHVLAQHHLRTFAINTKYRTDLPPAIGRYEEDTYLGGNPWFLTTLAMAELHFRVAARAARRGSIAVTGRSVAFFQGLPGAPSVTAGTTIGKNDARFAGMLQALMDRGDGYMVRTRVHMGADGRMDEQIDRWTGHMKSAKDLTWSYAAFVTAATARDAARDAVRAAMKA</sequence>
<dbReference type="OMA" id="DHFYTRM"/>
<dbReference type="STRING" id="578462.A0A0L0RZ10"/>
<evidence type="ECO:0000256" key="2">
    <source>
        <dbReference type="ARBA" id="ARBA00006188"/>
    </source>
</evidence>
<dbReference type="GO" id="GO:0004339">
    <property type="term" value="F:glucan 1,4-alpha-glucosidase activity"/>
    <property type="evidence" value="ECO:0007669"/>
    <property type="project" value="UniProtKB-EC"/>
</dbReference>
<feature type="domain" description="GH15-like" evidence="8">
    <location>
        <begin position="70"/>
        <end position="497"/>
    </location>
</feature>
<dbReference type="PRINTS" id="PR00736">
    <property type="entry name" value="GLHYDRLASE15"/>
</dbReference>
<dbReference type="EMBL" id="GG745329">
    <property type="protein sequence ID" value="KNE55375.1"/>
    <property type="molecule type" value="Genomic_DNA"/>
</dbReference>
<keyword evidence="5" id="KW-0119">Carbohydrate metabolism</keyword>
<evidence type="ECO:0000256" key="1">
    <source>
        <dbReference type="ARBA" id="ARBA00001863"/>
    </source>
</evidence>
<proteinExistence type="inferred from homology"/>